<dbReference type="SMART" id="SM00034">
    <property type="entry name" value="CLECT"/>
    <property type="match status" value="1"/>
</dbReference>
<dbReference type="CDD" id="cd00037">
    <property type="entry name" value="CLECT"/>
    <property type="match status" value="1"/>
</dbReference>
<evidence type="ECO:0000313" key="3">
    <source>
        <dbReference type="Proteomes" id="UP001165740"/>
    </source>
</evidence>
<dbReference type="OrthoDB" id="6162262at2759"/>
<dbReference type="AlphaFoldDB" id="A0A9U8ELW3"/>
<dbReference type="GeneID" id="106077055"/>
<accession>A0A9U8ELW3</accession>
<dbReference type="Gene3D" id="3.10.100.10">
    <property type="entry name" value="Mannose-Binding Protein A, subunit A"/>
    <property type="match status" value="1"/>
</dbReference>
<dbReference type="Proteomes" id="UP001165740">
    <property type="component" value="Chromosome 11"/>
</dbReference>
<dbReference type="InterPro" id="IPR016187">
    <property type="entry name" value="CTDL_fold"/>
</dbReference>
<dbReference type="Pfam" id="PF00059">
    <property type="entry name" value="Lectin_C"/>
    <property type="match status" value="1"/>
</dbReference>
<protein>
    <submittedName>
        <fullName evidence="4">Mannose-binding protein-like</fullName>
    </submittedName>
</protein>
<dbReference type="RefSeq" id="XP_013093296.2">
    <property type="nucleotide sequence ID" value="XM_013237842.2"/>
</dbReference>
<name>A0A9U8ELW3_BIOGL</name>
<feature type="domain" description="C-type lectin" evidence="2">
    <location>
        <begin position="86"/>
        <end position="196"/>
    </location>
</feature>
<dbReference type="SUPFAM" id="SSF56436">
    <property type="entry name" value="C-type lectin-like"/>
    <property type="match status" value="1"/>
</dbReference>
<feature type="chain" id="PRO_5040805430" evidence="1">
    <location>
        <begin position="20"/>
        <end position="213"/>
    </location>
</feature>
<organism evidence="3 4">
    <name type="scientific">Biomphalaria glabrata</name>
    <name type="common">Bloodfluke planorb</name>
    <name type="synonym">Freshwater snail</name>
    <dbReference type="NCBI Taxonomy" id="6526"/>
    <lineage>
        <taxon>Eukaryota</taxon>
        <taxon>Metazoa</taxon>
        <taxon>Spiralia</taxon>
        <taxon>Lophotrochozoa</taxon>
        <taxon>Mollusca</taxon>
        <taxon>Gastropoda</taxon>
        <taxon>Heterobranchia</taxon>
        <taxon>Euthyneura</taxon>
        <taxon>Panpulmonata</taxon>
        <taxon>Hygrophila</taxon>
        <taxon>Lymnaeoidea</taxon>
        <taxon>Planorbidae</taxon>
        <taxon>Biomphalaria</taxon>
    </lineage>
</organism>
<dbReference type="PROSITE" id="PS50041">
    <property type="entry name" value="C_TYPE_LECTIN_2"/>
    <property type="match status" value="1"/>
</dbReference>
<dbReference type="InterPro" id="IPR016186">
    <property type="entry name" value="C-type_lectin-like/link_sf"/>
</dbReference>
<dbReference type="KEGG" id="bgt:106077055"/>
<sequence>MQLMLIIIVVLSSLQLASCNYEEAAVQCRSNCPMLDFRYIVDTLLQQQRELCRYQCLTNFSDDLAETLKGHIEAISALLFHPPLNYHNRKYIISKFPYQSSEEAMTYCTAFGGYLAEVSDENEYRALQNFVLNTSSVDIVLISGSDAITEGAWIFQRTGGPVPFLDLIPGQPDNLGEEDCLNLWKQYGGKMNDLPCGFRSSQDRFMCELPRFY</sequence>
<keyword evidence="1" id="KW-0732">Signal</keyword>
<gene>
    <name evidence="4" type="primary">LOC106077055</name>
</gene>
<proteinExistence type="predicted"/>
<reference evidence="4" key="1">
    <citation type="submission" date="2025-08" db="UniProtKB">
        <authorList>
            <consortium name="RefSeq"/>
        </authorList>
    </citation>
    <scope>IDENTIFICATION</scope>
</reference>
<feature type="signal peptide" evidence="1">
    <location>
        <begin position="1"/>
        <end position="19"/>
    </location>
</feature>
<evidence type="ECO:0000313" key="4">
    <source>
        <dbReference type="RefSeq" id="XP_013093296.2"/>
    </source>
</evidence>
<dbReference type="InterPro" id="IPR001304">
    <property type="entry name" value="C-type_lectin-like"/>
</dbReference>
<keyword evidence="3" id="KW-1185">Reference proteome</keyword>
<evidence type="ECO:0000256" key="1">
    <source>
        <dbReference type="SAM" id="SignalP"/>
    </source>
</evidence>
<evidence type="ECO:0000259" key="2">
    <source>
        <dbReference type="PROSITE" id="PS50041"/>
    </source>
</evidence>